<gene>
    <name evidence="8" type="ORF">QUW46_04120</name>
</gene>
<reference evidence="9" key="1">
    <citation type="submission" date="2023-06" db="EMBL/GenBank/DDBJ databases">
        <title>Identification and characterization of horizontal gene transfer across gut microbiota members of farm animals based on homology search.</title>
        <authorList>
            <person name="Zeman M."/>
            <person name="Kubasova T."/>
            <person name="Jahodarova E."/>
            <person name="Nykrynova M."/>
            <person name="Rychlik I."/>
        </authorList>
    </citation>
    <scope>NUCLEOTIDE SEQUENCE [LARGE SCALE GENOMIC DNA]</scope>
    <source>
        <strain evidence="9">105_WCHN</strain>
    </source>
</reference>
<evidence type="ECO:0000256" key="1">
    <source>
        <dbReference type="ARBA" id="ARBA00004651"/>
    </source>
</evidence>
<sequence length="404" mass="45161">MVVSLLVAGVVGGVTITNCWWAQRQRLTQPQTVSQVLLVMPDDIRANGSLIMGTGVDQDSGQRESFTYRARTAAERHRLSSSASPVAWQVSGTAQPLLPATNDHQFDSRFYYQQRRIYNELRIKRVTRVIPRPATNVRQTCHVIRYRLGTYFKTLPAPLAGYCQQLVIGNNDGDNQELTQAVKRLGIIHLFCISGMHIILLTSLVRWLGAYLWLEREWMDRFLLVGLPLYLIIGGGSTSLVRAVLMAEVALCQDLLKLDALDGWGISLIVGLVWNPFLLFNLGGQLSYLLSLTLQALARDVQGLKQCWLLSLLSLPALLYHVFEFHLLSLVASYVMIPLFSMVIFPAVIISAATYWLFPLIAGVVNSALVLAQQLLSWCARLPGEVHFGKPAFLWALLLFLLTV</sequence>
<name>A0ABT7VM05_9LACO</name>
<feature type="transmembrane region" description="Helical" evidence="6">
    <location>
        <begin position="356"/>
        <end position="376"/>
    </location>
</feature>
<dbReference type="NCBIfam" id="TIGR00360">
    <property type="entry name" value="ComEC_N-term"/>
    <property type="match status" value="1"/>
</dbReference>
<evidence type="ECO:0000256" key="5">
    <source>
        <dbReference type="ARBA" id="ARBA00023136"/>
    </source>
</evidence>
<dbReference type="InterPro" id="IPR004477">
    <property type="entry name" value="ComEC_N"/>
</dbReference>
<evidence type="ECO:0000256" key="2">
    <source>
        <dbReference type="ARBA" id="ARBA00022475"/>
    </source>
</evidence>
<comment type="subcellular location">
    <subcellularLocation>
        <location evidence="1">Cell membrane</location>
        <topology evidence="1">Multi-pass membrane protein</topology>
    </subcellularLocation>
</comment>
<keyword evidence="4 6" id="KW-1133">Transmembrane helix</keyword>
<protein>
    <submittedName>
        <fullName evidence="8">ComEC/Rec2 family competence protein</fullName>
    </submittedName>
</protein>
<evidence type="ECO:0000256" key="6">
    <source>
        <dbReference type="SAM" id="Phobius"/>
    </source>
</evidence>
<evidence type="ECO:0000259" key="7">
    <source>
        <dbReference type="Pfam" id="PF03772"/>
    </source>
</evidence>
<feature type="transmembrane region" description="Helical" evidence="6">
    <location>
        <begin position="222"/>
        <end position="244"/>
    </location>
</feature>
<feature type="transmembrane region" description="Helical" evidence="6">
    <location>
        <begin position="264"/>
        <end position="282"/>
    </location>
</feature>
<dbReference type="Pfam" id="PF03772">
    <property type="entry name" value="Competence"/>
    <property type="match status" value="1"/>
</dbReference>
<evidence type="ECO:0000256" key="3">
    <source>
        <dbReference type="ARBA" id="ARBA00022692"/>
    </source>
</evidence>
<organism evidence="8 9">
    <name type="scientific">Limosilactobacillus panis</name>
    <dbReference type="NCBI Taxonomy" id="47493"/>
    <lineage>
        <taxon>Bacteria</taxon>
        <taxon>Bacillati</taxon>
        <taxon>Bacillota</taxon>
        <taxon>Bacilli</taxon>
        <taxon>Lactobacillales</taxon>
        <taxon>Lactobacillaceae</taxon>
        <taxon>Limosilactobacillus</taxon>
    </lineage>
</organism>
<evidence type="ECO:0000313" key="9">
    <source>
        <dbReference type="Proteomes" id="UP001529423"/>
    </source>
</evidence>
<feature type="transmembrane region" description="Helical" evidence="6">
    <location>
        <begin position="187"/>
        <end position="210"/>
    </location>
</feature>
<dbReference type="PANTHER" id="PTHR30619:SF7">
    <property type="entry name" value="BETA-LACTAMASE DOMAIN PROTEIN"/>
    <property type="match status" value="1"/>
</dbReference>
<evidence type="ECO:0000313" key="8">
    <source>
        <dbReference type="EMBL" id="MDM8333762.1"/>
    </source>
</evidence>
<keyword evidence="5 6" id="KW-0472">Membrane</keyword>
<feature type="domain" description="ComEC/Rec2-related protein" evidence="7">
    <location>
        <begin position="166"/>
        <end position="402"/>
    </location>
</feature>
<reference evidence="8 9" key="2">
    <citation type="submission" date="2023-06" db="EMBL/GenBank/DDBJ databases">
        <title>Identification and characterization of horizontal gene transfer across gut microbiota members of farm animals based on homology search.</title>
        <authorList>
            <person name="Schwarzerova J."/>
            <person name="Nykrynova M."/>
            <person name="Jureckova K."/>
            <person name="Cejkova D."/>
            <person name="Rychlik I."/>
        </authorList>
    </citation>
    <scope>NUCLEOTIDE SEQUENCE [LARGE SCALE GENOMIC DNA]</scope>
    <source>
        <strain evidence="8 9">105_WCHN</strain>
    </source>
</reference>
<keyword evidence="9" id="KW-1185">Reference proteome</keyword>
<evidence type="ECO:0000256" key="4">
    <source>
        <dbReference type="ARBA" id="ARBA00022989"/>
    </source>
</evidence>
<feature type="transmembrane region" description="Helical" evidence="6">
    <location>
        <begin position="329"/>
        <end position="349"/>
    </location>
</feature>
<accession>A0ABT7VM05</accession>
<keyword evidence="2" id="KW-1003">Cell membrane</keyword>
<dbReference type="RefSeq" id="WP_289559811.1">
    <property type="nucleotide sequence ID" value="NZ_JAUDEO010000017.1"/>
</dbReference>
<dbReference type="EMBL" id="JAUDEO010000017">
    <property type="protein sequence ID" value="MDM8333762.1"/>
    <property type="molecule type" value="Genomic_DNA"/>
</dbReference>
<proteinExistence type="predicted"/>
<dbReference type="InterPro" id="IPR052159">
    <property type="entry name" value="Competence_DNA_uptake"/>
</dbReference>
<dbReference type="PANTHER" id="PTHR30619">
    <property type="entry name" value="DNA INTERNALIZATION/COMPETENCE PROTEIN COMEC/REC2"/>
    <property type="match status" value="1"/>
</dbReference>
<dbReference type="Proteomes" id="UP001529423">
    <property type="component" value="Unassembled WGS sequence"/>
</dbReference>
<keyword evidence="3 6" id="KW-0812">Transmembrane</keyword>
<reference evidence="8 9" key="3">
    <citation type="submission" date="2023-06" db="EMBL/GenBank/DDBJ databases">
        <authorList>
            <person name="Zeman M."/>
            <person name="Kubasova T."/>
            <person name="Jahodarova E."/>
            <person name="Nykrynova M."/>
            <person name="Rychlik I."/>
        </authorList>
    </citation>
    <scope>NUCLEOTIDE SEQUENCE [LARGE SCALE GENOMIC DNA]</scope>
    <source>
        <strain evidence="8 9">105_WCHN</strain>
    </source>
</reference>
<comment type="caution">
    <text evidence="8">The sequence shown here is derived from an EMBL/GenBank/DDBJ whole genome shotgun (WGS) entry which is preliminary data.</text>
</comment>